<protein>
    <submittedName>
        <fullName evidence="1">Uncharacterized protein</fullName>
    </submittedName>
</protein>
<comment type="caution">
    <text evidence="1">The sequence shown here is derived from an EMBL/GenBank/DDBJ whole genome shotgun (WGS) entry which is preliminary data.</text>
</comment>
<evidence type="ECO:0000313" key="1">
    <source>
        <dbReference type="EMBL" id="OMD39205.1"/>
    </source>
</evidence>
<organism evidence="1 2">
    <name type="scientific">Paenibacillus odorifer</name>
    <dbReference type="NCBI Taxonomy" id="189426"/>
    <lineage>
        <taxon>Bacteria</taxon>
        <taxon>Bacillati</taxon>
        <taxon>Bacillota</taxon>
        <taxon>Bacilli</taxon>
        <taxon>Bacillales</taxon>
        <taxon>Paenibacillaceae</taxon>
        <taxon>Paenibacillus</taxon>
    </lineage>
</organism>
<sequence>MKNIGNLESLDLWPARTKRKYVDKTGRASGEVEERSAKKCSKIWMQDMRQNGMKRLRDQK</sequence>
<dbReference type="Proteomes" id="UP000187439">
    <property type="component" value="Unassembled WGS sequence"/>
</dbReference>
<reference evidence="1 2" key="1">
    <citation type="submission" date="2016-10" db="EMBL/GenBank/DDBJ databases">
        <title>Paenibacillus species isolates.</title>
        <authorList>
            <person name="Beno S.M."/>
        </authorList>
    </citation>
    <scope>NUCLEOTIDE SEQUENCE [LARGE SCALE GENOMIC DNA]</scope>
    <source>
        <strain evidence="1 2">FSL H7-0710</strain>
    </source>
</reference>
<gene>
    <name evidence="1" type="ORF">BSK52_16380</name>
</gene>
<proteinExistence type="predicted"/>
<name>A0A1R0XVP8_9BACL</name>
<dbReference type="EMBL" id="MPTC01000014">
    <property type="protein sequence ID" value="OMD39205.1"/>
    <property type="molecule type" value="Genomic_DNA"/>
</dbReference>
<accession>A0A1R0XVP8</accession>
<evidence type="ECO:0000313" key="2">
    <source>
        <dbReference type="Proteomes" id="UP000187439"/>
    </source>
</evidence>
<dbReference type="AlphaFoldDB" id="A0A1R0XVP8"/>